<name>A0A2P1PYS0_9GAMM</name>
<keyword evidence="1" id="KW-0812">Transmembrane</keyword>
<reference evidence="2 3" key="2">
    <citation type="submission" date="2018-03" db="EMBL/GenBank/DDBJ databases">
        <authorList>
            <person name="Keele B.F."/>
        </authorList>
    </citation>
    <scope>NUCLEOTIDE SEQUENCE [LARGE SCALE GENOMIC DNA]</scope>
    <source>
        <strain evidence="2 3">D13</strain>
    </source>
</reference>
<dbReference type="OrthoDB" id="8481133at2"/>
<organism evidence="2 3">
    <name type="scientific">Ahniella affigens</name>
    <dbReference type="NCBI Taxonomy" id="2021234"/>
    <lineage>
        <taxon>Bacteria</taxon>
        <taxon>Pseudomonadati</taxon>
        <taxon>Pseudomonadota</taxon>
        <taxon>Gammaproteobacteria</taxon>
        <taxon>Lysobacterales</taxon>
        <taxon>Rhodanobacteraceae</taxon>
        <taxon>Ahniella</taxon>
    </lineage>
</organism>
<evidence type="ECO:0000256" key="1">
    <source>
        <dbReference type="SAM" id="Phobius"/>
    </source>
</evidence>
<accession>A0A2P1PYS0</accession>
<dbReference type="KEGG" id="xba:C7S18_03300"/>
<keyword evidence="1" id="KW-1133">Transmembrane helix</keyword>
<reference evidence="2 3" key="1">
    <citation type="submission" date="2018-03" db="EMBL/GenBank/DDBJ databases">
        <title>Ahniella affigens gen. nov., sp. nov., a gammaproteobacterium isolated from sandy soil near a stream.</title>
        <authorList>
            <person name="Ko Y."/>
            <person name="Kim J.-H."/>
        </authorList>
    </citation>
    <scope>NUCLEOTIDE SEQUENCE [LARGE SCALE GENOMIC DNA]</scope>
    <source>
        <strain evidence="2 3">D13</strain>
    </source>
</reference>
<dbReference type="Pfam" id="PF11391">
    <property type="entry name" value="DUF2798"/>
    <property type="match status" value="1"/>
</dbReference>
<dbReference type="EMBL" id="CP027860">
    <property type="protein sequence ID" value="AVP99988.1"/>
    <property type="molecule type" value="Genomic_DNA"/>
</dbReference>
<feature type="transmembrane region" description="Helical" evidence="1">
    <location>
        <begin position="6"/>
        <end position="28"/>
    </location>
</feature>
<keyword evidence="3" id="KW-1185">Reference proteome</keyword>
<dbReference type="Proteomes" id="UP000241074">
    <property type="component" value="Chromosome"/>
</dbReference>
<evidence type="ECO:0000313" key="3">
    <source>
        <dbReference type="Proteomes" id="UP000241074"/>
    </source>
</evidence>
<keyword evidence="1" id="KW-0472">Membrane</keyword>
<protein>
    <submittedName>
        <fullName evidence="2">DUF2798 domain-containing protein</fullName>
    </submittedName>
</protein>
<dbReference type="InterPro" id="IPR021529">
    <property type="entry name" value="DUF2798"/>
</dbReference>
<sequence length="75" mass="7984">MPARYAPILFSALLSAIMVIVVSAYVLLINQGLHAGFLSQWLISAAKTWPIAFPTVALVAPPVRRLVATLTAPAI</sequence>
<evidence type="ECO:0000313" key="2">
    <source>
        <dbReference type="EMBL" id="AVP99988.1"/>
    </source>
</evidence>
<dbReference type="AlphaFoldDB" id="A0A2P1PYS0"/>
<gene>
    <name evidence="2" type="ORF">C7S18_03300</name>
</gene>
<proteinExistence type="predicted"/>